<feature type="binding site" evidence="14">
    <location>
        <position position="117"/>
    </location>
    <ligand>
        <name>L-threonine</name>
        <dbReference type="ChEBI" id="CHEBI:57926"/>
    </ligand>
</feature>
<comment type="caution">
    <text evidence="16">The sequence shown here is derived from an EMBL/GenBank/DDBJ whole genome shotgun (WGS) entry which is preliminary data.</text>
</comment>
<dbReference type="InterPro" id="IPR010923">
    <property type="entry name" value="T(6)A37_SUA5"/>
</dbReference>
<evidence type="ECO:0000256" key="2">
    <source>
        <dbReference type="ARBA" id="ARBA00007663"/>
    </source>
</evidence>
<sequence length="343" mass="37215">METIIYTEDSLAVPARLIRQGELIAFPTETVYGLGADATNEAAVNKVYQAKGRPSDNPLIVHIKEITDLDPFVDNLSEKAQSLMAKFWPGPLTLIFEIKKNSLPSVATGGLSTAAFRMPNNKMALALIEQAGVPIVGPSANTSGKPSPTTAQHVYHDLAGKIAGILDDGPTDIGLESTVVDMTTEIPVILRPGAVTVEALASVVGEVNLDQHLISENEAPKAPGMKYQHYSPNARVLLIDWQKNNWQDALDWSAKKGISCGILASREIIQSFKADVVGNYELSITQDVQTASQRLFAGLRELDGQKQPIAVIFAQTYPEEGAGLAYMNRLKKAANQEYFQRDD</sequence>
<dbReference type="GO" id="GO:0061710">
    <property type="term" value="F:L-threonylcarbamoyladenylate synthase"/>
    <property type="evidence" value="ECO:0007669"/>
    <property type="project" value="UniProtKB-EC"/>
</dbReference>
<evidence type="ECO:0000259" key="15">
    <source>
        <dbReference type="PROSITE" id="PS51163"/>
    </source>
</evidence>
<organism evidence="16 17">
    <name type="scientific">Vagococcus allomyrinae</name>
    <dbReference type="NCBI Taxonomy" id="2794353"/>
    <lineage>
        <taxon>Bacteria</taxon>
        <taxon>Bacillati</taxon>
        <taxon>Bacillota</taxon>
        <taxon>Bacilli</taxon>
        <taxon>Lactobacillales</taxon>
        <taxon>Enterococcaceae</taxon>
        <taxon>Vagococcus</taxon>
    </lineage>
</organism>
<feature type="binding site" evidence="14">
    <location>
        <position position="139"/>
    </location>
    <ligand>
        <name>ATP</name>
        <dbReference type="ChEBI" id="CHEBI:30616"/>
    </ligand>
</feature>
<evidence type="ECO:0000256" key="9">
    <source>
        <dbReference type="ARBA" id="ARBA00022741"/>
    </source>
</evidence>
<dbReference type="AlphaFoldDB" id="A0A940SXB4"/>
<dbReference type="PIRSF" id="PIRSF004930">
    <property type="entry name" value="Tln_factor_SUA5"/>
    <property type="match status" value="1"/>
</dbReference>
<dbReference type="Gene3D" id="3.90.870.10">
    <property type="entry name" value="DHBP synthase"/>
    <property type="match status" value="1"/>
</dbReference>
<comment type="similarity">
    <text evidence="2 13">Belongs to the SUA5 family.</text>
</comment>
<feature type="binding site" evidence="14">
    <location>
        <position position="191"/>
    </location>
    <ligand>
        <name>ATP</name>
        <dbReference type="ChEBI" id="CHEBI:30616"/>
    </ligand>
</feature>
<evidence type="ECO:0000256" key="7">
    <source>
        <dbReference type="ARBA" id="ARBA00022694"/>
    </source>
</evidence>
<evidence type="ECO:0000256" key="14">
    <source>
        <dbReference type="PIRSR" id="PIRSR004930-1"/>
    </source>
</evidence>
<gene>
    <name evidence="16" type="ORF">I6N95_18910</name>
</gene>
<dbReference type="GO" id="GO:0003725">
    <property type="term" value="F:double-stranded RNA binding"/>
    <property type="evidence" value="ECO:0007669"/>
    <property type="project" value="UniProtKB-UniRule"/>
</dbReference>
<feature type="binding site" evidence="14">
    <location>
        <position position="230"/>
    </location>
    <ligand>
        <name>ATP</name>
        <dbReference type="ChEBI" id="CHEBI:30616"/>
    </ligand>
</feature>
<keyword evidence="6 13" id="KW-0808">Transferase</keyword>
<dbReference type="EMBL" id="JAEEGA010000014">
    <property type="protein sequence ID" value="MBP1043091.1"/>
    <property type="molecule type" value="Genomic_DNA"/>
</dbReference>
<keyword evidence="9 13" id="KW-0547">Nucleotide-binding</keyword>
<dbReference type="PROSITE" id="PS51163">
    <property type="entry name" value="YRDC"/>
    <property type="match status" value="1"/>
</dbReference>
<feature type="domain" description="YrdC-like" evidence="15">
    <location>
        <begin position="8"/>
        <end position="195"/>
    </location>
</feature>
<feature type="binding site" evidence="14">
    <location>
        <position position="57"/>
    </location>
    <ligand>
        <name>ATP</name>
        <dbReference type="ChEBI" id="CHEBI:30616"/>
    </ligand>
</feature>
<evidence type="ECO:0000256" key="4">
    <source>
        <dbReference type="ARBA" id="ARBA00015492"/>
    </source>
</evidence>
<dbReference type="Proteomes" id="UP000674938">
    <property type="component" value="Unassembled WGS sequence"/>
</dbReference>
<dbReference type="GO" id="GO:0005737">
    <property type="term" value="C:cytoplasm"/>
    <property type="evidence" value="ECO:0007669"/>
    <property type="project" value="UniProtKB-SubCell"/>
</dbReference>
<dbReference type="EC" id="2.7.7.87" evidence="3 13"/>
<reference evidence="16" key="1">
    <citation type="submission" date="2020-12" db="EMBL/GenBank/DDBJ databases">
        <title>Vagococcus allomyrinae sp. nov. and Enterococcus lavae sp. nov., isolated from the larvae of Allomyrina dichotoma.</title>
        <authorList>
            <person name="Lee S.D."/>
        </authorList>
    </citation>
    <scope>NUCLEOTIDE SEQUENCE</scope>
    <source>
        <strain evidence="16">BWB3-3</strain>
    </source>
</reference>
<keyword evidence="17" id="KW-1185">Reference proteome</keyword>
<name>A0A940SXB4_9ENTE</name>
<evidence type="ECO:0000256" key="3">
    <source>
        <dbReference type="ARBA" id="ARBA00012584"/>
    </source>
</evidence>
<feature type="binding site" evidence="14">
    <location>
        <position position="177"/>
    </location>
    <ligand>
        <name>L-threonine</name>
        <dbReference type="ChEBI" id="CHEBI:57926"/>
    </ligand>
</feature>
<dbReference type="RefSeq" id="WP_209530902.1">
    <property type="nucleotide sequence ID" value="NZ_JAEEGA010000014.1"/>
</dbReference>
<comment type="subcellular location">
    <subcellularLocation>
        <location evidence="1 13">Cytoplasm</location>
    </subcellularLocation>
</comment>
<dbReference type="NCBIfam" id="TIGR00057">
    <property type="entry name" value="L-threonylcarbamoyladenylate synthase"/>
    <property type="match status" value="1"/>
</dbReference>
<feature type="binding site" evidence="14">
    <location>
        <position position="62"/>
    </location>
    <ligand>
        <name>L-threonine</name>
        <dbReference type="ChEBI" id="CHEBI:57926"/>
    </ligand>
</feature>
<keyword evidence="7 13" id="KW-0819">tRNA processing</keyword>
<dbReference type="InterPro" id="IPR006070">
    <property type="entry name" value="Sua5-like_dom"/>
</dbReference>
<evidence type="ECO:0000256" key="13">
    <source>
        <dbReference type="PIRNR" id="PIRNR004930"/>
    </source>
</evidence>
<dbReference type="Pfam" id="PF03481">
    <property type="entry name" value="Sua5_C"/>
    <property type="match status" value="1"/>
</dbReference>
<dbReference type="SUPFAM" id="SSF55821">
    <property type="entry name" value="YrdC/RibB"/>
    <property type="match status" value="1"/>
</dbReference>
<comment type="catalytic activity">
    <reaction evidence="12 13">
        <text>L-threonine + hydrogencarbonate + ATP = L-threonylcarbamoyladenylate + diphosphate + H2O</text>
        <dbReference type="Rhea" id="RHEA:36407"/>
        <dbReference type="ChEBI" id="CHEBI:15377"/>
        <dbReference type="ChEBI" id="CHEBI:17544"/>
        <dbReference type="ChEBI" id="CHEBI:30616"/>
        <dbReference type="ChEBI" id="CHEBI:33019"/>
        <dbReference type="ChEBI" id="CHEBI:57926"/>
        <dbReference type="ChEBI" id="CHEBI:73682"/>
        <dbReference type="EC" id="2.7.7.87"/>
    </reaction>
</comment>
<evidence type="ECO:0000256" key="1">
    <source>
        <dbReference type="ARBA" id="ARBA00004496"/>
    </source>
</evidence>
<feature type="binding site" evidence="14">
    <location>
        <position position="53"/>
    </location>
    <ligand>
        <name>ATP</name>
        <dbReference type="ChEBI" id="CHEBI:30616"/>
    </ligand>
</feature>
<dbReference type="GO" id="GO:0008033">
    <property type="term" value="P:tRNA processing"/>
    <property type="evidence" value="ECO:0007669"/>
    <property type="project" value="UniProtKB-KW"/>
</dbReference>
<evidence type="ECO:0000256" key="11">
    <source>
        <dbReference type="ARBA" id="ARBA00029774"/>
    </source>
</evidence>
<feature type="binding site" evidence="14">
    <location>
        <position position="147"/>
    </location>
    <ligand>
        <name>ATP</name>
        <dbReference type="ChEBI" id="CHEBI:30616"/>
    </ligand>
</feature>
<dbReference type="InterPro" id="IPR050156">
    <property type="entry name" value="TC-AMP_synthase_SUA5"/>
</dbReference>
<keyword evidence="8 13" id="KW-0548">Nucleotidyltransferase</keyword>
<dbReference type="Gene3D" id="3.40.50.11030">
    <property type="entry name" value="Threonylcarbamoyl-AMP synthase, C-terminal domain"/>
    <property type="match status" value="1"/>
</dbReference>
<evidence type="ECO:0000256" key="10">
    <source>
        <dbReference type="ARBA" id="ARBA00022840"/>
    </source>
</evidence>
<dbReference type="GO" id="GO:0000049">
    <property type="term" value="F:tRNA binding"/>
    <property type="evidence" value="ECO:0007669"/>
    <property type="project" value="TreeGrafter"/>
</dbReference>
<evidence type="ECO:0000313" key="17">
    <source>
        <dbReference type="Proteomes" id="UP000674938"/>
    </source>
</evidence>
<dbReference type="PANTHER" id="PTHR17490">
    <property type="entry name" value="SUA5"/>
    <property type="match status" value="1"/>
</dbReference>
<dbReference type="InterPro" id="IPR005145">
    <property type="entry name" value="Sua5_C"/>
</dbReference>
<evidence type="ECO:0000256" key="8">
    <source>
        <dbReference type="ARBA" id="ARBA00022695"/>
    </source>
</evidence>
<protein>
    <recommendedName>
        <fullName evidence="4 13">Threonylcarbamoyl-AMP synthase</fullName>
        <shortName evidence="13">TC-AMP synthase</shortName>
        <ecNumber evidence="3 13">2.7.7.87</ecNumber>
    </recommendedName>
    <alternativeName>
        <fullName evidence="11 13">L-threonylcarbamoyladenylate synthase</fullName>
    </alternativeName>
</protein>
<dbReference type="InterPro" id="IPR038385">
    <property type="entry name" value="Sua5/YwlC_C"/>
</dbReference>
<evidence type="ECO:0000256" key="6">
    <source>
        <dbReference type="ARBA" id="ARBA00022679"/>
    </source>
</evidence>
<dbReference type="PANTHER" id="PTHR17490:SF16">
    <property type="entry name" value="THREONYLCARBAMOYL-AMP SYNTHASE"/>
    <property type="match status" value="1"/>
</dbReference>
<evidence type="ECO:0000313" key="16">
    <source>
        <dbReference type="EMBL" id="MBP1043091.1"/>
    </source>
</evidence>
<dbReference type="InterPro" id="IPR017945">
    <property type="entry name" value="DHBP_synth_RibB-like_a/b_dom"/>
</dbReference>
<evidence type="ECO:0000256" key="5">
    <source>
        <dbReference type="ARBA" id="ARBA00022490"/>
    </source>
</evidence>
<feature type="binding site" evidence="14">
    <location>
        <position position="113"/>
    </location>
    <ligand>
        <name>ATP</name>
        <dbReference type="ChEBI" id="CHEBI:30616"/>
    </ligand>
</feature>
<dbReference type="GO" id="GO:0006450">
    <property type="term" value="P:regulation of translational fidelity"/>
    <property type="evidence" value="ECO:0007669"/>
    <property type="project" value="TreeGrafter"/>
</dbReference>
<feature type="binding site" evidence="14">
    <location>
        <position position="30"/>
    </location>
    <ligand>
        <name>L-threonine</name>
        <dbReference type="ChEBI" id="CHEBI:57926"/>
    </ligand>
</feature>
<dbReference type="GO" id="GO:0005524">
    <property type="term" value="F:ATP binding"/>
    <property type="evidence" value="ECO:0007669"/>
    <property type="project" value="UniProtKB-UniRule"/>
</dbReference>
<keyword evidence="5 13" id="KW-0963">Cytoplasm</keyword>
<dbReference type="FunFam" id="3.90.870.10:FF:000008">
    <property type="entry name" value="Threonylcarbamoyl-AMP synthase"/>
    <property type="match status" value="1"/>
</dbReference>
<evidence type="ECO:0000256" key="12">
    <source>
        <dbReference type="ARBA" id="ARBA00048366"/>
    </source>
</evidence>
<comment type="function">
    <text evidence="13">Required for the formation of a threonylcarbamoyl group on adenosine at position 37 (t(6)A37) in tRNAs that read codons beginning with adenine.</text>
</comment>
<dbReference type="Pfam" id="PF01300">
    <property type="entry name" value="Sua5_yciO_yrdC"/>
    <property type="match status" value="1"/>
</dbReference>
<keyword evidence="10 13" id="KW-0067">ATP-binding</keyword>
<accession>A0A940SXB4</accession>
<proteinExistence type="inferred from homology"/>